<evidence type="ECO:0000313" key="2">
    <source>
        <dbReference type="EMBL" id="NUB91878.1"/>
    </source>
</evidence>
<feature type="transmembrane region" description="Helical" evidence="1">
    <location>
        <begin position="183"/>
        <end position="216"/>
    </location>
</feature>
<evidence type="ECO:0000313" key="5">
    <source>
        <dbReference type="Proteomes" id="UP001016761"/>
    </source>
</evidence>
<proteinExistence type="predicted"/>
<dbReference type="EMBL" id="JABURA010000001">
    <property type="protein sequence ID" value="NUB91878.1"/>
    <property type="molecule type" value="Genomic_DNA"/>
</dbReference>
<dbReference type="OrthoDB" id="163788at2157"/>
<keyword evidence="1" id="KW-0812">Transmembrane</keyword>
<comment type="caution">
    <text evidence="2">The sequence shown here is derived from an EMBL/GenBank/DDBJ whole genome shotgun (WGS) entry which is preliminary data.</text>
</comment>
<feature type="transmembrane region" description="Helical" evidence="1">
    <location>
        <begin position="64"/>
        <end position="85"/>
    </location>
</feature>
<evidence type="ECO:0000256" key="1">
    <source>
        <dbReference type="SAM" id="Phobius"/>
    </source>
</evidence>
<sequence length="275" mass="28972">MRERYRNGLAVIDASLDVFRARPRLAVLPLLSLATVGTAYAAVGLAFLHYGLLEAVLENEFVKYGALFAALAISSGVGVFFNAAVVHCATRQFDGEETSARDGLAAAWDARREIAKWGLVSATIGTALYIAEDNVPGVGSLVQSILNLGWSLLTFFVVPVIVTDRTGSLRSEIRKSGDAFARTWGESITAAFGIGLALLPVTLTGICMLVVAYVSATGLTAYALGALGGVLVVATLVVTQVLGMIVRAALYRYATDGERVGPLAELDPDGIFVDN</sequence>
<feature type="transmembrane region" description="Helical" evidence="1">
    <location>
        <begin position="25"/>
        <end position="52"/>
    </location>
</feature>
<dbReference type="Proteomes" id="UP000728647">
    <property type="component" value="Unassembled WGS sequence"/>
</dbReference>
<feature type="transmembrane region" description="Helical" evidence="1">
    <location>
        <begin position="222"/>
        <end position="246"/>
    </location>
</feature>
<keyword evidence="1" id="KW-0472">Membrane</keyword>
<protein>
    <submittedName>
        <fullName evidence="2">Uncharacterized protein</fullName>
    </submittedName>
</protein>
<dbReference type="Pfam" id="PF19656">
    <property type="entry name" value="DUF6159"/>
    <property type="match status" value="1"/>
</dbReference>
<evidence type="ECO:0000313" key="3">
    <source>
        <dbReference type="EMBL" id="NUC72297.1"/>
    </source>
</evidence>
<dbReference type="InterPro" id="IPR046157">
    <property type="entry name" value="DUF6159"/>
</dbReference>
<keyword evidence="5" id="KW-1185">Reference proteome</keyword>
<keyword evidence="1" id="KW-1133">Transmembrane helix</keyword>
<gene>
    <name evidence="2" type="ORF">HT576_12725</name>
    <name evidence="3" type="ORF">HTZ84_08225</name>
</gene>
<dbReference type="Proteomes" id="UP001016761">
    <property type="component" value="Unassembled WGS sequence"/>
</dbReference>
<feature type="transmembrane region" description="Helical" evidence="1">
    <location>
        <begin position="143"/>
        <end position="162"/>
    </location>
</feature>
<feature type="transmembrane region" description="Helical" evidence="1">
    <location>
        <begin position="114"/>
        <end position="131"/>
    </location>
</feature>
<reference evidence="2 5" key="1">
    <citation type="submission" date="2020-06" db="EMBL/GenBank/DDBJ databases">
        <title>Haloterrigena sp. nov., an extremely halophilic archaeon isolated from a saline sediment.</title>
        <authorList>
            <person name="Liu B.-B."/>
        </authorList>
    </citation>
    <scope>NUCLEOTIDE SEQUENCE</scope>
    <source>
        <strain evidence="2">SYSU A121-1</strain>
        <strain evidence="3 5">SYSU A558-1</strain>
    </source>
</reference>
<name>A0A8J8GMF9_9EURY</name>
<organism evidence="2 4">
    <name type="scientific">Haloterrigena gelatinilytica</name>
    <dbReference type="NCBI Taxonomy" id="2741724"/>
    <lineage>
        <taxon>Archaea</taxon>
        <taxon>Methanobacteriati</taxon>
        <taxon>Methanobacteriota</taxon>
        <taxon>Stenosarchaea group</taxon>
        <taxon>Halobacteria</taxon>
        <taxon>Halobacteriales</taxon>
        <taxon>Natrialbaceae</taxon>
        <taxon>Haloterrigena</taxon>
    </lineage>
</organism>
<dbReference type="EMBL" id="JABUQZ010000001">
    <property type="protein sequence ID" value="NUC72297.1"/>
    <property type="molecule type" value="Genomic_DNA"/>
</dbReference>
<accession>A0A8J8GMF9</accession>
<dbReference type="AlphaFoldDB" id="A0A8J8GMF9"/>
<evidence type="ECO:0000313" key="4">
    <source>
        <dbReference type="Proteomes" id="UP000728647"/>
    </source>
</evidence>
<dbReference type="RefSeq" id="WP_174680234.1">
    <property type="nucleotide sequence ID" value="NZ_JABUQZ010000001.1"/>
</dbReference>